<name>T1CU50_9ZZZZ</name>
<dbReference type="Pfam" id="PF08241">
    <property type="entry name" value="Methyltransf_11"/>
    <property type="match status" value="1"/>
</dbReference>
<reference evidence="2" key="1">
    <citation type="submission" date="2013-08" db="EMBL/GenBank/DDBJ databases">
        <authorList>
            <person name="Mendez C."/>
            <person name="Richter M."/>
            <person name="Ferrer M."/>
            <person name="Sanchez J."/>
        </authorList>
    </citation>
    <scope>NUCLEOTIDE SEQUENCE</scope>
</reference>
<evidence type="ECO:0000259" key="1">
    <source>
        <dbReference type="Pfam" id="PF08241"/>
    </source>
</evidence>
<gene>
    <name evidence="2" type="ORF">B1B_03795</name>
</gene>
<dbReference type="EC" id="2.1.1.-" evidence="2"/>
<organism evidence="2">
    <name type="scientific">mine drainage metagenome</name>
    <dbReference type="NCBI Taxonomy" id="410659"/>
    <lineage>
        <taxon>unclassified sequences</taxon>
        <taxon>metagenomes</taxon>
        <taxon>ecological metagenomes</taxon>
    </lineage>
</organism>
<evidence type="ECO:0000313" key="2">
    <source>
        <dbReference type="EMBL" id="EQD72374.1"/>
    </source>
</evidence>
<accession>T1CU50</accession>
<keyword evidence="2" id="KW-0489">Methyltransferase</keyword>
<dbReference type="GO" id="GO:0008425">
    <property type="term" value="F:2-methoxy-6-polyprenyl-1,4-benzoquinol methyltransferase activity"/>
    <property type="evidence" value="ECO:0007669"/>
    <property type="project" value="TreeGrafter"/>
</dbReference>
<dbReference type="EMBL" id="AUZY01002353">
    <property type="protein sequence ID" value="EQD72374.1"/>
    <property type="molecule type" value="Genomic_DNA"/>
</dbReference>
<dbReference type="PANTHER" id="PTHR43591:SF24">
    <property type="entry name" value="2-METHOXY-6-POLYPRENYL-1,4-BENZOQUINOL METHYLASE, MITOCHONDRIAL"/>
    <property type="match status" value="1"/>
</dbReference>
<dbReference type="GO" id="GO:0032259">
    <property type="term" value="P:methylation"/>
    <property type="evidence" value="ECO:0007669"/>
    <property type="project" value="UniProtKB-KW"/>
</dbReference>
<comment type="caution">
    <text evidence="2">The sequence shown here is derived from an EMBL/GenBank/DDBJ whole genome shotgun (WGS) entry which is preliminary data.</text>
</comment>
<reference evidence="2" key="2">
    <citation type="journal article" date="2014" name="ISME J.">
        <title>Microbial stratification in low pH oxic and suboxic macroscopic growths along an acid mine drainage.</title>
        <authorList>
            <person name="Mendez-Garcia C."/>
            <person name="Mesa V."/>
            <person name="Sprenger R.R."/>
            <person name="Richter M."/>
            <person name="Diez M.S."/>
            <person name="Solano J."/>
            <person name="Bargiela R."/>
            <person name="Golyshina O.V."/>
            <person name="Manteca A."/>
            <person name="Ramos J.L."/>
            <person name="Gallego J.R."/>
            <person name="Llorente I."/>
            <person name="Martins Dos Santos V.A."/>
            <person name="Jensen O.N."/>
            <person name="Pelaez A.I."/>
            <person name="Sanchez J."/>
            <person name="Ferrer M."/>
        </authorList>
    </citation>
    <scope>NUCLEOTIDE SEQUENCE</scope>
</reference>
<dbReference type="CDD" id="cd02440">
    <property type="entry name" value="AdoMet_MTases"/>
    <property type="match status" value="1"/>
</dbReference>
<feature type="domain" description="Methyltransferase type 11" evidence="1">
    <location>
        <begin position="18"/>
        <end position="118"/>
    </location>
</feature>
<keyword evidence="2" id="KW-0808">Transferase</keyword>
<protein>
    <submittedName>
        <fullName evidence="2">Methyltransferase type 11 domain protein</fullName>
        <ecNumber evidence="2">2.1.1.-</ecNumber>
    </submittedName>
</protein>
<dbReference type="GO" id="GO:0008757">
    <property type="term" value="F:S-adenosylmethionine-dependent methyltransferase activity"/>
    <property type="evidence" value="ECO:0007669"/>
    <property type="project" value="InterPro"/>
</dbReference>
<dbReference type="InterPro" id="IPR029063">
    <property type="entry name" value="SAM-dependent_MTases_sf"/>
</dbReference>
<dbReference type="Gene3D" id="3.40.50.150">
    <property type="entry name" value="Vaccinia Virus protein VP39"/>
    <property type="match status" value="1"/>
</dbReference>
<dbReference type="AlphaFoldDB" id="T1CU50"/>
<dbReference type="PANTHER" id="PTHR43591">
    <property type="entry name" value="METHYLTRANSFERASE"/>
    <property type="match status" value="1"/>
</dbReference>
<dbReference type="SUPFAM" id="SSF53335">
    <property type="entry name" value="S-adenosyl-L-methionine-dependent methyltransferases"/>
    <property type="match status" value="1"/>
</dbReference>
<dbReference type="InterPro" id="IPR013216">
    <property type="entry name" value="Methyltransf_11"/>
</dbReference>
<proteinExistence type="predicted"/>
<sequence>MRRWLTTCGVRPGQTVADLGAGTGILLPWVLDRVGDSGTVWMVDIDPQNLMAARLGLGGTARFADRVRWLVRSAADLPEIPTGSVDLAVSFGLLCCMAEKERAVDEMYRILKPGGRALVNFHCLDLPISERARALRMTRERWRQLRSRAPWEPVPGLSRGRWIHTECLRKPRGAGSTEGP</sequence>